<reference evidence="1" key="1">
    <citation type="submission" date="2014-09" db="EMBL/GenBank/DDBJ databases">
        <authorList>
            <person name="Magalhaes I.L.F."/>
            <person name="Oliveira U."/>
            <person name="Santos F.R."/>
            <person name="Vidigal T.H.D.A."/>
            <person name="Brescovit A.D."/>
            <person name="Santos A.J."/>
        </authorList>
    </citation>
    <scope>NUCLEOTIDE SEQUENCE</scope>
    <source>
        <tissue evidence="1">Shoot tissue taken approximately 20 cm above the soil surface</tissue>
    </source>
</reference>
<name>A0A0A8ZGT2_ARUDO</name>
<evidence type="ECO:0000313" key="1">
    <source>
        <dbReference type="EMBL" id="JAD36903.1"/>
    </source>
</evidence>
<proteinExistence type="predicted"/>
<organism evidence="1">
    <name type="scientific">Arundo donax</name>
    <name type="common">Giant reed</name>
    <name type="synonym">Donax arundinaceus</name>
    <dbReference type="NCBI Taxonomy" id="35708"/>
    <lineage>
        <taxon>Eukaryota</taxon>
        <taxon>Viridiplantae</taxon>
        <taxon>Streptophyta</taxon>
        <taxon>Embryophyta</taxon>
        <taxon>Tracheophyta</taxon>
        <taxon>Spermatophyta</taxon>
        <taxon>Magnoliopsida</taxon>
        <taxon>Liliopsida</taxon>
        <taxon>Poales</taxon>
        <taxon>Poaceae</taxon>
        <taxon>PACMAD clade</taxon>
        <taxon>Arundinoideae</taxon>
        <taxon>Arundineae</taxon>
        <taxon>Arundo</taxon>
    </lineage>
</organism>
<reference evidence="1" key="2">
    <citation type="journal article" date="2015" name="Data Brief">
        <title>Shoot transcriptome of the giant reed, Arundo donax.</title>
        <authorList>
            <person name="Barrero R.A."/>
            <person name="Guerrero F.D."/>
            <person name="Moolhuijzen P."/>
            <person name="Goolsby J.A."/>
            <person name="Tidwell J."/>
            <person name="Bellgard S.E."/>
            <person name="Bellgard M.I."/>
        </authorList>
    </citation>
    <scope>NUCLEOTIDE SEQUENCE</scope>
    <source>
        <tissue evidence="1">Shoot tissue taken approximately 20 cm above the soil surface</tissue>
    </source>
</reference>
<accession>A0A0A8ZGT2</accession>
<protein>
    <submittedName>
        <fullName evidence="1">Uncharacterized protein</fullName>
    </submittedName>
</protein>
<sequence length="15" mass="1867">MSFCRYLLIIFVFNT</sequence>
<dbReference type="EMBL" id="GBRH01260992">
    <property type="protein sequence ID" value="JAD36903.1"/>
    <property type="molecule type" value="Transcribed_RNA"/>
</dbReference>